<dbReference type="InterPro" id="IPR001611">
    <property type="entry name" value="Leu-rich_rpt"/>
</dbReference>
<keyword evidence="2" id="KW-1185">Reference proteome</keyword>
<evidence type="ECO:0000313" key="2">
    <source>
        <dbReference type="Proteomes" id="UP000694255"/>
    </source>
</evidence>
<sequence>MVMADSEFPTLKILSLPLDVLELVFTYIPTVNLLSYDIPIINSILQHALREREIICYISIYSYSVFRPAFDKVTSWRKEPIGDEARLKKQQELDAREENHIQFGQPDGVERFLNFMKMHPSLKPKIVIDGISILNQLLVENPSCLENVRSISLQKRGNDDEAKLLEMVFSCPYPIDSIDALDTLNGRKLPPSVRSLHLNNFPEYDTPQLSTLRESDLTSLNLESLIVVNDLKYLPKGLKTLQIILKLDWPICTPTLPVTLEHLKISCENSNELKELNLSNLKKLKLLHLRRFNVHKLTALKASNEIEEMDITTGKLESLESIERYTMLKEFSLLFFCLRDPSILDSCLPDSLKTLSVEWRYFDEQLVSNSVTEKDHPSKVKLPSNLTRLSISAVAPSVCQKEWEFPISLRILSMTVPVLPKRFQLPSNLIALDIGRCKKGCLPLPLPKSLIRLRTSVPPANKSCLRRLKNLTYLRFDFEGNGMNKFEWKLPSSLRKLKVHQSWITDLKLNLPKLKAVELNLETTSDLKVFKLPNTVEYLRLLGSSPDDHTKLSISQQVLLPTKLRSLHIRFHSLYPNSLPDLRLNTYKDLWYLHLHACKISKLEDGAFPNSIEVLNLSDNPLREIDPCVFKKLPNLHFLFLTTCPLGKLTLEHPLEFSSSLKYLNLADTDLEDIDRFKISPDNSLMKIELTFNNFPDKEAILQALRTEVGHEVDIEISNKEEEDDKPYYPY</sequence>
<dbReference type="InterPro" id="IPR051251">
    <property type="entry name" value="STK_FNIP-Repeat"/>
</dbReference>
<dbReference type="EMBL" id="JAGSYN010000197">
    <property type="protein sequence ID" value="KAG7661789.1"/>
    <property type="molecule type" value="Genomic_DNA"/>
</dbReference>
<dbReference type="PANTHER" id="PTHR32134:SF92">
    <property type="entry name" value="FNIP REPEAT-CONTAINING PROTEIN"/>
    <property type="match status" value="1"/>
</dbReference>
<accession>A0A8J5UWP9</accession>
<protein>
    <submittedName>
        <fullName evidence="1">Uncharacterized protein</fullName>
    </submittedName>
</protein>
<reference evidence="1 2" key="1">
    <citation type="journal article" date="2021" name="DNA Res.">
        <title>Genome analysis of Candida subhashii reveals its hybrid nature and dual mitochondrial genome conformations.</title>
        <authorList>
            <person name="Mixao V."/>
            <person name="Hegedusova E."/>
            <person name="Saus E."/>
            <person name="Pryszcz L.P."/>
            <person name="Cillingova A."/>
            <person name="Nosek J."/>
            <person name="Gabaldon T."/>
        </authorList>
    </citation>
    <scope>NUCLEOTIDE SEQUENCE [LARGE SCALE GENOMIC DNA]</scope>
    <source>
        <strain evidence="1 2">CBS 10753</strain>
    </source>
</reference>
<proteinExistence type="predicted"/>
<dbReference type="Pfam" id="PF13855">
    <property type="entry name" value="LRR_8"/>
    <property type="match status" value="1"/>
</dbReference>
<evidence type="ECO:0000313" key="1">
    <source>
        <dbReference type="EMBL" id="KAG7661789.1"/>
    </source>
</evidence>
<dbReference type="OrthoDB" id="4019115at2759"/>
<organism evidence="1 2">
    <name type="scientific">[Candida] subhashii</name>
    <dbReference type="NCBI Taxonomy" id="561895"/>
    <lineage>
        <taxon>Eukaryota</taxon>
        <taxon>Fungi</taxon>
        <taxon>Dikarya</taxon>
        <taxon>Ascomycota</taxon>
        <taxon>Saccharomycotina</taxon>
        <taxon>Pichiomycetes</taxon>
        <taxon>Debaryomycetaceae</taxon>
        <taxon>Spathaspora</taxon>
    </lineage>
</organism>
<comment type="caution">
    <text evidence="1">The sequence shown here is derived from an EMBL/GenBank/DDBJ whole genome shotgun (WGS) entry which is preliminary data.</text>
</comment>
<name>A0A8J5UWP9_9ASCO</name>
<dbReference type="Proteomes" id="UP000694255">
    <property type="component" value="Unassembled WGS sequence"/>
</dbReference>
<dbReference type="PANTHER" id="PTHR32134">
    <property type="entry name" value="FNIP REPEAT-CONTAINING PROTEIN"/>
    <property type="match status" value="1"/>
</dbReference>
<dbReference type="AlphaFoldDB" id="A0A8J5UWP9"/>
<dbReference type="GeneID" id="73471478"/>
<dbReference type="RefSeq" id="XP_049262022.1">
    <property type="nucleotide sequence ID" value="XM_049408662.1"/>
</dbReference>
<dbReference type="PROSITE" id="PS51450">
    <property type="entry name" value="LRR"/>
    <property type="match status" value="1"/>
</dbReference>
<gene>
    <name evidence="1" type="ORF">J8A68_004678</name>
</gene>